<evidence type="ECO:0000256" key="6">
    <source>
        <dbReference type="ARBA" id="ARBA00035481"/>
    </source>
</evidence>
<evidence type="ECO:0000256" key="4">
    <source>
        <dbReference type="ARBA" id="ARBA00022980"/>
    </source>
</evidence>
<dbReference type="AlphaFoldDB" id="A0A1F8C3D8"/>
<comment type="caution">
    <text evidence="9">The sequence shown here is derived from an EMBL/GenBank/DDBJ whole genome shotgun (WGS) entry which is preliminary data.</text>
</comment>
<dbReference type="InterPro" id="IPR001014">
    <property type="entry name" value="Ribosomal_uL23_CS"/>
</dbReference>
<evidence type="ECO:0000313" key="10">
    <source>
        <dbReference type="Proteomes" id="UP000178429"/>
    </source>
</evidence>
<comment type="similarity">
    <text evidence="1 7">Belongs to the universal ribosomal protein uL23 family.</text>
</comment>
<accession>A0A1F8C3D8</accession>
<evidence type="ECO:0000256" key="3">
    <source>
        <dbReference type="ARBA" id="ARBA00022884"/>
    </source>
</evidence>
<dbReference type="GO" id="GO:0006412">
    <property type="term" value="P:translation"/>
    <property type="evidence" value="ECO:0007669"/>
    <property type="project" value="InterPro"/>
</dbReference>
<dbReference type="InterPro" id="IPR012677">
    <property type="entry name" value="Nucleotide-bd_a/b_plait_sf"/>
</dbReference>
<keyword evidence="4 7" id="KW-0689">Ribosomal protein</keyword>
<dbReference type="Gene3D" id="3.30.70.330">
    <property type="match status" value="1"/>
</dbReference>
<name>A0A1F8C3D8_9BACT</name>
<keyword evidence="2 8" id="KW-0699">rRNA-binding</keyword>
<proteinExistence type="inferred from homology"/>
<gene>
    <name evidence="9" type="ORF">A2975_03780</name>
</gene>
<keyword evidence="5 7" id="KW-0687">Ribonucleoprotein</keyword>
<dbReference type="Proteomes" id="UP000178429">
    <property type="component" value="Unassembled WGS sequence"/>
</dbReference>
<dbReference type="InterPro" id="IPR013025">
    <property type="entry name" value="Ribosomal_uL23-like"/>
</dbReference>
<dbReference type="Pfam" id="PF00276">
    <property type="entry name" value="Ribosomal_L23"/>
    <property type="match status" value="1"/>
</dbReference>
<evidence type="ECO:0000256" key="8">
    <source>
        <dbReference type="RuleBase" id="RU003935"/>
    </source>
</evidence>
<dbReference type="InterPro" id="IPR012678">
    <property type="entry name" value="Ribosomal_uL23/eL15/eS24_sf"/>
</dbReference>
<reference evidence="9 10" key="1">
    <citation type="journal article" date="2016" name="Nat. Commun.">
        <title>Thousands of microbial genomes shed light on interconnected biogeochemical processes in an aquifer system.</title>
        <authorList>
            <person name="Anantharaman K."/>
            <person name="Brown C.T."/>
            <person name="Hug L.A."/>
            <person name="Sharon I."/>
            <person name="Castelle C.J."/>
            <person name="Probst A.J."/>
            <person name="Thomas B.C."/>
            <person name="Singh A."/>
            <person name="Wilkins M.J."/>
            <person name="Karaoz U."/>
            <person name="Brodie E.L."/>
            <person name="Williams K.H."/>
            <person name="Hubbard S.S."/>
            <person name="Banfield J.F."/>
        </authorList>
    </citation>
    <scope>NUCLEOTIDE SEQUENCE [LARGE SCALE GENOMIC DNA]</scope>
</reference>
<evidence type="ECO:0000256" key="2">
    <source>
        <dbReference type="ARBA" id="ARBA00022730"/>
    </source>
</evidence>
<dbReference type="SUPFAM" id="SSF54189">
    <property type="entry name" value="Ribosomal proteins S24e, L23 and L15e"/>
    <property type="match status" value="1"/>
</dbReference>
<dbReference type="GO" id="GO:0003735">
    <property type="term" value="F:structural constituent of ribosome"/>
    <property type="evidence" value="ECO:0007669"/>
    <property type="project" value="InterPro"/>
</dbReference>
<keyword evidence="3 8" id="KW-0694">RNA-binding</keyword>
<dbReference type="EMBL" id="MGHL01000006">
    <property type="protein sequence ID" value="OGM70168.1"/>
    <property type="molecule type" value="Genomic_DNA"/>
</dbReference>
<dbReference type="GO" id="GO:0005840">
    <property type="term" value="C:ribosome"/>
    <property type="evidence" value="ECO:0007669"/>
    <property type="project" value="UniProtKB-KW"/>
</dbReference>
<sequence>MKLTPVLTEKSLGETKKGNFTFLTSPMATKYQVKNLVEKTFGVTVTDVRTLNMKKRVTTNAKRKKKIIAAVKKAVVTLKEGDKIKVFEVKS</sequence>
<dbReference type="STRING" id="1802525.A2975_03780"/>
<evidence type="ECO:0000256" key="5">
    <source>
        <dbReference type="ARBA" id="ARBA00023274"/>
    </source>
</evidence>
<organism evidence="9 10">
    <name type="scientific">Candidatus Woesebacteria bacterium RIFCSPLOWO2_01_FULL_44_14</name>
    <dbReference type="NCBI Taxonomy" id="1802525"/>
    <lineage>
        <taxon>Bacteria</taxon>
        <taxon>Candidatus Woeseibacteriota</taxon>
    </lineage>
</organism>
<dbReference type="PROSITE" id="PS00050">
    <property type="entry name" value="RIBOSOMAL_L23"/>
    <property type="match status" value="1"/>
</dbReference>
<protein>
    <recommendedName>
        <fullName evidence="6 8">50S ribosomal protein L23</fullName>
    </recommendedName>
</protein>
<evidence type="ECO:0000256" key="1">
    <source>
        <dbReference type="ARBA" id="ARBA00006700"/>
    </source>
</evidence>
<evidence type="ECO:0000256" key="7">
    <source>
        <dbReference type="RuleBase" id="RU003934"/>
    </source>
</evidence>
<dbReference type="GO" id="GO:0019843">
    <property type="term" value="F:rRNA binding"/>
    <property type="evidence" value="ECO:0007669"/>
    <property type="project" value="UniProtKB-KW"/>
</dbReference>
<dbReference type="GO" id="GO:1990904">
    <property type="term" value="C:ribonucleoprotein complex"/>
    <property type="evidence" value="ECO:0007669"/>
    <property type="project" value="UniProtKB-KW"/>
</dbReference>
<evidence type="ECO:0000313" key="9">
    <source>
        <dbReference type="EMBL" id="OGM70168.1"/>
    </source>
</evidence>